<evidence type="ECO:0000256" key="1">
    <source>
        <dbReference type="SAM" id="Phobius"/>
    </source>
</evidence>
<keyword evidence="1" id="KW-0472">Membrane</keyword>
<feature type="transmembrane region" description="Helical" evidence="1">
    <location>
        <begin position="12"/>
        <end position="31"/>
    </location>
</feature>
<sequence>MRLSPSISPSLKGGLFKTFAFVPLILFEAIASPTDLSIPPVINVFIFRVVVPSYLLKSSVSFRFYYA</sequence>
<name>A0A1V5ZPB7_9BACT</name>
<feature type="transmembrane region" description="Helical" evidence="1">
    <location>
        <begin position="37"/>
        <end position="56"/>
    </location>
</feature>
<proteinExistence type="predicted"/>
<dbReference type="Proteomes" id="UP000485621">
    <property type="component" value="Unassembled WGS sequence"/>
</dbReference>
<keyword evidence="1" id="KW-1133">Transmembrane helix</keyword>
<gene>
    <name evidence="2" type="ORF">BWY04_00444</name>
</gene>
<reference evidence="2" key="1">
    <citation type="submission" date="2017-02" db="EMBL/GenBank/DDBJ databases">
        <title>Delving into the versatile metabolic prowess of the omnipresent phylum Bacteroidetes.</title>
        <authorList>
            <person name="Nobu M.K."/>
            <person name="Mei R."/>
            <person name="Narihiro T."/>
            <person name="Kuroda K."/>
            <person name="Liu W.-T."/>
        </authorList>
    </citation>
    <scope>NUCLEOTIDE SEQUENCE</scope>
    <source>
        <strain evidence="2">ADurb.Bin160</strain>
    </source>
</reference>
<evidence type="ECO:0000313" key="2">
    <source>
        <dbReference type="EMBL" id="OQB42085.1"/>
    </source>
</evidence>
<organism evidence="2">
    <name type="scientific">candidate division CPR1 bacterium ADurb.Bin160</name>
    <dbReference type="NCBI Taxonomy" id="1852826"/>
    <lineage>
        <taxon>Bacteria</taxon>
        <taxon>candidate division CPR1</taxon>
    </lineage>
</organism>
<dbReference type="AlphaFoldDB" id="A0A1V5ZPB7"/>
<dbReference type="EMBL" id="MWDB01000006">
    <property type="protein sequence ID" value="OQB42085.1"/>
    <property type="molecule type" value="Genomic_DNA"/>
</dbReference>
<protein>
    <submittedName>
        <fullName evidence="2">Uncharacterized protein</fullName>
    </submittedName>
</protein>
<comment type="caution">
    <text evidence="2">The sequence shown here is derived from an EMBL/GenBank/DDBJ whole genome shotgun (WGS) entry which is preliminary data.</text>
</comment>
<keyword evidence="1" id="KW-0812">Transmembrane</keyword>
<accession>A0A1V5ZPB7</accession>